<dbReference type="InterPro" id="IPR027383">
    <property type="entry name" value="Znf_put"/>
</dbReference>
<dbReference type="RefSeq" id="WP_183390990.1">
    <property type="nucleotide sequence ID" value="NZ_JACHVY010000001.1"/>
</dbReference>
<keyword evidence="3" id="KW-0472">Membrane</keyword>
<keyword evidence="1" id="KW-0805">Transcription regulation</keyword>
<evidence type="ECO:0000313" key="5">
    <source>
        <dbReference type="EMBL" id="MBB2900961.1"/>
    </source>
</evidence>
<feature type="transmembrane region" description="Helical" evidence="3">
    <location>
        <begin position="102"/>
        <end position="122"/>
    </location>
</feature>
<dbReference type="AlphaFoldDB" id="A0A7W4XWF3"/>
<dbReference type="InterPro" id="IPR041916">
    <property type="entry name" value="Anti_sigma_zinc_sf"/>
</dbReference>
<dbReference type="Pfam" id="PF13490">
    <property type="entry name" value="zf-HC2"/>
    <property type="match status" value="1"/>
</dbReference>
<evidence type="ECO:0000256" key="2">
    <source>
        <dbReference type="ARBA" id="ARBA00023163"/>
    </source>
</evidence>
<protein>
    <submittedName>
        <fullName evidence="5">Putative anti-sigma-YlaC factor YlaD</fullName>
    </submittedName>
</protein>
<dbReference type="Gene3D" id="1.10.10.1320">
    <property type="entry name" value="Anti-sigma factor, zinc-finger domain"/>
    <property type="match status" value="1"/>
</dbReference>
<organism evidence="5 6">
    <name type="scientific">Kineococcus radiotolerans</name>
    <dbReference type="NCBI Taxonomy" id="131568"/>
    <lineage>
        <taxon>Bacteria</taxon>
        <taxon>Bacillati</taxon>
        <taxon>Actinomycetota</taxon>
        <taxon>Actinomycetes</taxon>
        <taxon>Kineosporiales</taxon>
        <taxon>Kineosporiaceae</taxon>
        <taxon>Kineococcus</taxon>
    </lineage>
</organism>
<comment type="caution">
    <text evidence="5">The sequence shown here is derived from an EMBL/GenBank/DDBJ whole genome shotgun (WGS) entry which is preliminary data.</text>
</comment>
<keyword evidence="3" id="KW-0812">Transmembrane</keyword>
<sequence length="242" mass="25379">MSGTGEHRELREQLGFLALGLLPEAEEPRVRAHLDGCPACRAELAELTPLAADLRLVDPARLPGPAAPPRALGEQVLAAVREESVLRTHRERRRVRRSRSRAVLVPVAAAVLAAGVATGTTWQLTRPDAAPAPAVAVERLPLTVVDAGVDAGVRAQGPAVVVPHTWGVEVTFAAAGFADGRTYRARVRTADGASRPAGEFLGVGARELTCDMQAAVLRADATAFEVVDEAGATVLVLPLPRA</sequence>
<dbReference type="EMBL" id="JACHVY010000001">
    <property type="protein sequence ID" value="MBB2900961.1"/>
    <property type="molecule type" value="Genomic_DNA"/>
</dbReference>
<dbReference type="Proteomes" id="UP000533269">
    <property type="component" value="Unassembled WGS sequence"/>
</dbReference>
<accession>A0A7W4XWF3</accession>
<keyword evidence="2" id="KW-0804">Transcription</keyword>
<evidence type="ECO:0000313" key="6">
    <source>
        <dbReference type="Proteomes" id="UP000533269"/>
    </source>
</evidence>
<evidence type="ECO:0000256" key="1">
    <source>
        <dbReference type="ARBA" id="ARBA00023015"/>
    </source>
</evidence>
<gene>
    <name evidence="5" type="ORF">FHR75_001749</name>
</gene>
<feature type="domain" description="Putative zinc-finger" evidence="4">
    <location>
        <begin position="8"/>
        <end position="41"/>
    </location>
</feature>
<name>A0A7W4XWF3_KINRA</name>
<evidence type="ECO:0000256" key="3">
    <source>
        <dbReference type="SAM" id="Phobius"/>
    </source>
</evidence>
<evidence type="ECO:0000259" key="4">
    <source>
        <dbReference type="Pfam" id="PF13490"/>
    </source>
</evidence>
<proteinExistence type="predicted"/>
<reference evidence="5 6" key="1">
    <citation type="submission" date="2020-08" db="EMBL/GenBank/DDBJ databases">
        <title>The Agave Microbiome: Exploring the role of microbial communities in plant adaptations to desert environments.</title>
        <authorList>
            <person name="Partida-Martinez L.P."/>
        </authorList>
    </citation>
    <scope>NUCLEOTIDE SEQUENCE [LARGE SCALE GENOMIC DNA]</scope>
    <source>
        <strain evidence="5 6">AS2.23</strain>
    </source>
</reference>
<keyword evidence="3" id="KW-1133">Transmembrane helix</keyword>
<reference evidence="5 6" key="2">
    <citation type="submission" date="2020-08" db="EMBL/GenBank/DDBJ databases">
        <authorList>
            <person name="Partida-Martinez L."/>
            <person name="Huntemann M."/>
            <person name="Clum A."/>
            <person name="Wang J."/>
            <person name="Palaniappan K."/>
            <person name="Ritter S."/>
            <person name="Chen I.-M."/>
            <person name="Stamatis D."/>
            <person name="Reddy T."/>
            <person name="O'Malley R."/>
            <person name="Daum C."/>
            <person name="Shapiro N."/>
            <person name="Ivanova N."/>
            <person name="Kyrpides N."/>
            <person name="Woyke T."/>
        </authorList>
    </citation>
    <scope>NUCLEOTIDE SEQUENCE [LARGE SCALE GENOMIC DNA]</scope>
    <source>
        <strain evidence="5 6">AS2.23</strain>
    </source>
</reference>